<comment type="subcellular location">
    <subcellularLocation>
        <location evidence="1 10">Cytoplasm</location>
    </subcellularLocation>
</comment>
<evidence type="ECO:0000256" key="2">
    <source>
        <dbReference type="ARBA" id="ARBA00005528"/>
    </source>
</evidence>
<keyword evidence="13" id="KW-1185">Reference proteome</keyword>
<evidence type="ECO:0000256" key="5">
    <source>
        <dbReference type="ARBA" id="ARBA00022603"/>
    </source>
</evidence>
<keyword evidence="7 10" id="KW-0949">S-adenosyl-L-methionine</keyword>
<reference evidence="13" key="1">
    <citation type="submission" date="2016-10" db="EMBL/GenBank/DDBJ databases">
        <authorList>
            <person name="Varghese N."/>
            <person name="Submissions S."/>
        </authorList>
    </citation>
    <scope>NUCLEOTIDE SEQUENCE [LARGE SCALE GENOMIC DNA]</scope>
    <source>
        <strain evidence="13">DSM 13490</strain>
    </source>
</reference>
<dbReference type="GO" id="GO:0070475">
    <property type="term" value="P:rRNA base methylation"/>
    <property type="evidence" value="ECO:0007669"/>
    <property type="project" value="TreeGrafter"/>
</dbReference>
<dbReference type="PANTHER" id="PTHR30027:SF3">
    <property type="entry name" value="16S RRNA (URACIL(1498)-N(3))-METHYLTRANSFERASE"/>
    <property type="match status" value="1"/>
</dbReference>
<organism evidence="12 13">
    <name type="scientific">Acetomicrobium thermoterrenum DSM 13490</name>
    <dbReference type="NCBI Taxonomy" id="1120987"/>
    <lineage>
        <taxon>Bacteria</taxon>
        <taxon>Thermotogati</taxon>
        <taxon>Synergistota</taxon>
        <taxon>Synergistia</taxon>
        <taxon>Synergistales</taxon>
        <taxon>Acetomicrobiaceae</taxon>
        <taxon>Acetomicrobium</taxon>
    </lineage>
</organism>
<gene>
    <name evidence="12" type="ORF">SAMN03080603_01665</name>
</gene>
<dbReference type="PANTHER" id="PTHR30027">
    <property type="entry name" value="RIBOSOMAL RNA SMALL SUBUNIT METHYLTRANSFERASE E"/>
    <property type="match status" value="1"/>
</dbReference>
<accession>A0A1H3GVH4</accession>
<proteinExistence type="inferred from homology"/>
<dbReference type="RefSeq" id="WP_234945579.1">
    <property type="nucleotide sequence ID" value="NZ_FNPD01000010.1"/>
</dbReference>
<keyword evidence="6 10" id="KW-0808">Transferase</keyword>
<feature type="domain" description="Ribosomal RNA small subunit methyltransferase E methyltransferase" evidence="11">
    <location>
        <begin position="76"/>
        <end position="235"/>
    </location>
</feature>
<evidence type="ECO:0000259" key="11">
    <source>
        <dbReference type="Pfam" id="PF04452"/>
    </source>
</evidence>
<name>A0A1H3GVH4_9BACT</name>
<comment type="similarity">
    <text evidence="2 10">Belongs to the RNA methyltransferase RsmE family.</text>
</comment>
<evidence type="ECO:0000313" key="12">
    <source>
        <dbReference type="EMBL" id="SDY06985.1"/>
    </source>
</evidence>
<evidence type="ECO:0000256" key="7">
    <source>
        <dbReference type="ARBA" id="ARBA00022691"/>
    </source>
</evidence>
<dbReference type="CDD" id="cd18084">
    <property type="entry name" value="RsmE-like"/>
    <property type="match status" value="1"/>
</dbReference>
<keyword evidence="5 10" id="KW-0489">Methyltransferase</keyword>
<dbReference type="InterPro" id="IPR029028">
    <property type="entry name" value="Alpha/beta_knot_MTases"/>
</dbReference>
<dbReference type="InterPro" id="IPR046886">
    <property type="entry name" value="RsmE_MTase_dom"/>
</dbReference>
<keyword evidence="4 10" id="KW-0698">rRNA processing</keyword>
<evidence type="ECO:0000256" key="6">
    <source>
        <dbReference type="ARBA" id="ARBA00022679"/>
    </source>
</evidence>
<dbReference type="EC" id="2.1.1.193" evidence="10"/>
<dbReference type="GO" id="GO:0070042">
    <property type="term" value="F:rRNA (uridine-N3-)-methyltransferase activity"/>
    <property type="evidence" value="ECO:0007669"/>
    <property type="project" value="TreeGrafter"/>
</dbReference>
<dbReference type="PIRSF" id="PIRSF015601">
    <property type="entry name" value="MTase_slr0722"/>
    <property type="match status" value="1"/>
</dbReference>
<evidence type="ECO:0000256" key="4">
    <source>
        <dbReference type="ARBA" id="ARBA00022552"/>
    </source>
</evidence>
<evidence type="ECO:0000256" key="9">
    <source>
        <dbReference type="ARBA" id="ARBA00047944"/>
    </source>
</evidence>
<dbReference type="GO" id="GO:0005737">
    <property type="term" value="C:cytoplasm"/>
    <property type="evidence" value="ECO:0007669"/>
    <property type="project" value="UniProtKB-SubCell"/>
</dbReference>
<sequence length="242" mass="27049">MSLPRARLDRAEKISDNMWSLDLKESHHLVHVKRCRIGEEFEGLLEGRKLLLKIEGYEQGRVIAKERGKLPIYERSRHISLLIALVKNNAFEDILNHATELGVAEIIPILAERSVVQLKGQFTKKMERWRRIIAEATKISGIGNPPLLNTPLKVQDLRDESLPSLRLLGALTDDAKPLGSVNIKQQDDVVFAVGPEGDWTEGEMAYFARLKFLPVSLGPNILRANTAAIAGLSYIILCTEGV</sequence>
<evidence type="ECO:0000256" key="3">
    <source>
        <dbReference type="ARBA" id="ARBA00022490"/>
    </source>
</evidence>
<dbReference type="Pfam" id="PF04452">
    <property type="entry name" value="Methyltrans_RNA"/>
    <property type="match status" value="1"/>
</dbReference>
<dbReference type="NCBIfam" id="TIGR00046">
    <property type="entry name" value="RsmE family RNA methyltransferase"/>
    <property type="match status" value="1"/>
</dbReference>
<dbReference type="InterPro" id="IPR006700">
    <property type="entry name" value="RsmE"/>
</dbReference>
<dbReference type="InterPro" id="IPR029026">
    <property type="entry name" value="tRNA_m1G_MTases_N"/>
</dbReference>
<evidence type="ECO:0000256" key="1">
    <source>
        <dbReference type="ARBA" id="ARBA00004496"/>
    </source>
</evidence>
<dbReference type="EMBL" id="FNPD01000010">
    <property type="protein sequence ID" value="SDY06985.1"/>
    <property type="molecule type" value="Genomic_DNA"/>
</dbReference>
<dbReference type="Proteomes" id="UP000199266">
    <property type="component" value="Unassembled WGS sequence"/>
</dbReference>
<dbReference type="Gene3D" id="3.40.1280.10">
    <property type="match status" value="1"/>
</dbReference>
<evidence type="ECO:0000256" key="8">
    <source>
        <dbReference type="ARBA" id="ARBA00025699"/>
    </source>
</evidence>
<protein>
    <recommendedName>
        <fullName evidence="10">Ribosomal RNA small subunit methyltransferase E</fullName>
        <ecNumber evidence="10">2.1.1.193</ecNumber>
    </recommendedName>
</protein>
<evidence type="ECO:0000256" key="10">
    <source>
        <dbReference type="PIRNR" id="PIRNR015601"/>
    </source>
</evidence>
<evidence type="ECO:0000313" key="13">
    <source>
        <dbReference type="Proteomes" id="UP000199266"/>
    </source>
</evidence>
<comment type="function">
    <text evidence="8 10">Specifically methylates the N3 position of the uracil ring of uridine 1498 (m3U1498) in 16S rRNA. Acts on the fully assembled 30S ribosomal subunit.</text>
</comment>
<dbReference type="SUPFAM" id="SSF75217">
    <property type="entry name" value="alpha/beta knot"/>
    <property type="match status" value="1"/>
</dbReference>
<dbReference type="AlphaFoldDB" id="A0A1H3GVH4"/>
<comment type="catalytic activity">
    <reaction evidence="9 10">
        <text>uridine(1498) in 16S rRNA + S-adenosyl-L-methionine = N(3)-methyluridine(1498) in 16S rRNA + S-adenosyl-L-homocysteine + H(+)</text>
        <dbReference type="Rhea" id="RHEA:42920"/>
        <dbReference type="Rhea" id="RHEA-COMP:10283"/>
        <dbReference type="Rhea" id="RHEA-COMP:10284"/>
        <dbReference type="ChEBI" id="CHEBI:15378"/>
        <dbReference type="ChEBI" id="CHEBI:57856"/>
        <dbReference type="ChEBI" id="CHEBI:59789"/>
        <dbReference type="ChEBI" id="CHEBI:65315"/>
        <dbReference type="ChEBI" id="CHEBI:74502"/>
        <dbReference type="EC" id="2.1.1.193"/>
    </reaction>
</comment>
<keyword evidence="3 10" id="KW-0963">Cytoplasm</keyword>